<dbReference type="EMBL" id="CP012850">
    <property type="protein sequence ID" value="ALI34338.1"/>
    <property type="molecule type" value="Genomic_DNA"/>
</dbReference>
<name>A0A654LSK0_9ARCH</name>
<proteinExistence type="predicted"/>
<protein>
    <submittedName>
        <fullName evidence="1">Uncharacterized protein</fullName>
    </submittedName>
</protein>
<accession>A0A654LSK0</accession>
<dbReference type="AlphaFoldDB" id="A0A654LSK0"/>
<evidence type="ECO:0000313" key="2">
    <source>
        <dbReference type="Proteomes" id="UP000058925"/>
    </source>
</evidence>
<dbReference type="Proteomes" id="UP000058925">
    <property type="component" value="Chromosome"/>
</dbReference>
<sequence>MVRNLIPTCSKCGSFVSDHIEPEVEKEGQIKEGKYVDNVWVCNECLKNKHLDMNTK</sequence>
<dbReference type="OrthoDB" id="376118at2157"/>
<dbReference type="GeneID" id="60420338"/>
<dbReference type="RefSeq" id="WP_196817017.1">
    <property type="nucleotide sequence ID" value="NZ_CP012850.1"/>
</dbReference>
<reference evidence="2" key="1">
    <citation type="submission" date="2015-10" db="EMBL/GenBank/DDBJ databases">
        <title>Niche specialization of a soil ammonia-oxidizing archaeon, Candidatus Nitrosocosmicus oleophilus.</title>
        <authorList>
            <person name="Jung M.-Y."/>
            <person name="Rhee S.-K."/>
        </authorList>
    </citation>
    <scope>NUCLEOTIDE SEQUENCE [LARGE SCALE GENOMIC DNA]</scope>
    <source>
        <strain evidence="2">MY3</strain>
    </source>
</reference>
<organism evidence="1 2">
    <name type="scientific">Candidatus Nitrosocosmicus oleophilus</name>
    <dbReference type="NCBI Taxonomy" id="1353260"/>
    <lineage>
        <taxon>Archaea</taxon>
        <taxon>Nitrososphaerota</taxon>
        <taxon>Nitrososphaeria</taxon>
        <taxon>Nitrososphaerales</taxon>
        <taxon>Nitrososphaeraceae</taxon>
        <taxon>Candidatus Nitrosocosmicus</taxon>
    </lineage>
</organism>
<evidence type="ECO:0000313" key="1">
    <source>
        <dbReference type="EMBL" id="ALI34338.1"/>
    </source>
</evidence>
<gene>
    <name evidence="1" type="ORF">NMY3_00124</name>
</gene>
<dbReference type="KEGG" id="taa:NMY3_00124"/>
<keyword evidence="2" id="KW-1185">Reference proteome</keyword>